<gene>
    <name evidence="2" type="ORF">DAA48_21515</name>
</gene>
<reference evidence="2 3" key="1">
    <citation type="submission" date="2018-03" db="EMBL/GenBank/DDBJ databases">
        <title>Aeromonas veronii whole genome sequencing and analysis.</title>
        <authorList>
            <person name="Xie H."/>
            <person name="Liu T."/>
            <person name="Wang K."/>
        </authorList>
    </citation>
    <scope>NUCLEOTIDE SEQUENCE [LARGE SCALE GENOMIC DNA]</scope>
    <source>
        <strain evidence="2 3">XH.VA.1</strain>
    </source>
</reference>
<name>A0A2T4MWQ4_AERVE</name>
<sequence length="63" mass="7230">MHIRPSNFNLAALRGCNTSSFFCFFCFFCFLCLFFPYLFFAIILIFSPCSSIFTTSTTGEKPL</sequence>
<keyword evidence="1" id="KW-0812">Transmembrane</keyword>
<feature type="transmembrane region" description="Helical" evidence="1">
    <location>
        <begin position="21"/>
        <end position="46"/>
    </location>
</feature>
<comment type="caution">
    <text evidence="2">The sequence shown here is derived from an EMBL/GenBank/DDBJ whole genome shotgun (WGS) entry which is preliminary data.</text>
</comment>
<organism evidence="2 3">
    <name type="scientific">Aeromonas veronii</name>
    <dbReference type="NCBI Taxonomy" id="654"/>
    <lineage>
        <taxon>Bacteria</taxon>
        <taxon>Pseudomonadati</taxon>
        <taxon>Pseudomonadota</taxon>
        <taxon>Gammaproteobacteria</taxon>
        <taxon>Aeromonadales</taxon>
        <taxon>Aeromonadaceae</taxon>
        <taxon>Aeromonas</taxon>
    </lineage>
</organism>
<evidence type="ECO:0000313" key="3">
    <source>
        <dbReference type="Proteomes" id="UP000241986"/>
    </source>
</evidence>
<keyword evidence="1" id="KW-1133">Transmembrane helix</keyword>
<dbReference type="AlphaFoldDB" id="A0A2T4MWQ4"/>
<dbReference type="EMBL" id="PZKL01000045">
    <property type="protein sequence ID" value="PTH79019.1"/>
    <property type="molecule type" value="Genomic_DNA"/>
</dbReference>
<protein>
    <submittedName>
        <fullName evidence="2">Uncharacterized protein</fullName>
    </submittedName>
</protein>
<dbReference type="Proteomes" id="UP000241986">
    <property type="component" value="Unassembled WGS sequence"/>
</dbReference>
<keyword evidence="1" id="KW-0472">Membrane</keyword>
<proteinExistence type="predicted"/>
<accession>A0A2T4MWQ4</accession>
<evidence type="ECO:0000256" key="1">
    <source>
        <dbReference type="SAM" id="Phobius"/>
    </source>
</evidence>
<evidence type="ECO:0000313" key="2">
    <source>
        <dbReference type="EMBL" id="PTH79019.1"/>
    </source>
</evidence>